<dbReference type="Proteomes" id="UP001152561">
    <property type="component" value="Unassembled WGS sequence"/>
</dbReference>
<dbReference type="OrthoDB" id="296935at2759"/>
<proteinExistence type="predicted"/>
<comment type="caution">
    <text evidence="1">The sequence shown here is derived from an EMBL/GenBank/DDBJ whole genome shotgun (WGS) entry which is preliminary data.</text>
</comment>
<dbReference type="EMBL" id="JAJAGQ010000012">
    <property type="protein sequence ID" value="KAJ8547695.1"/>
    <property type="molecule type" value="Genomic_DNA"/>
</dbReference>
<sequence length="89" mass="10694">MYYLIRKLMYHPPPGVAVKYSSTNIMLDQLFKFAMQRYSLNKNAFHWFESEDDDVFYLSDIIYGRKDKHLSWANVDKRLKLWSFCGVVC</sequence>
<keyword evidence="2" id="KW-1185">Reference proteome</keyword>
<dbReference type="AlphaFoldDB" id="A0A9Q1M0A7"/>
<gene>
    <name evidence="1" type="ORF">K7X08_011281</name>
</gene>
<organism evidence="1 2">
    <name type="scientific">Anisodus acutangulus</name>
    <dbReference type="NCBI Taxonomy" id="402998"/>
    <lineage>
        <taxon>Eukaryota</taxon>
        <taxon>Viridiplantae</taxon>
        <taxon>Streptophyta</taxon>
        <taxon>Embryophyta</taxon>
        <taxon>Tracheophyta</taxon>
        <taxon>Spermatophyta</taxon>
        <taxon>Magnoliopsida</taxon>
        <taxon>eudicotyledons</taxon>
        <taxon>Gunneridae</taxon>
        <taxon>Pentapetalae</taxon>
        <taxon>asterids</taxon>
        <taxon>lamiids</taxon>
        <taxon>Solanales</taxon>
        <taxon>Solanaceae</taxon>
        <taxon>Solanoideae</taxon>
        <taxon>Hyoscyameae</taxon>
        <taxon>Anisodus</taxon>
    </lineage>
</organism>
<accession>A0A9Q1M0A7</accession>
<evidence type="ECO:0000313" key="1">
    <source>
        <dbReference type="EMBL" id="KAJ8547695.1"/>
    </source>
</evidence>
<protein>
    <submittedName>
        <fullName evidence="1">Uncharacterized protein</fullName>
    </submittedName>
</protein>
<reference evidence="2" key="1">
    <citation type="journal article" date="2023" name="Proc. Natl. Acad. Sci. U.S.A.">
        <title>Genomic and structural basis for evolution of tropane alkaloid biosynthesis.</title>
        <authorList>
            <person name="Wanga Y.-J."/>
            <person name="Taina T."/>
            <person name="Yua J.-Y."/>
            <person name="Lia J."/>
            <person name="Xua B."/>
            <person name="Chenc J."/>
            <person name="D'Auriad J.C."/>
            <person name="Huanga J.-P."/>
            <person name="Huanga S.-X."/>
        </authorList>
    </citation>
    <scope>NUCLEOTIDE SEQUENCE [LARGE SCALE GENOMIC DNA]</scope>
    <source>
        <strain evidence="2">cv. KIB-2019</strain>
    </source>
</reference>
<evidence type="ECO:0000313" key="2">
    <source>
        <dbReference type="Proteomes" id="UP001152561"/>
    </source>
</evidence>
<name>A0A9Q1M0A7_9SOLA</name>